<evidence type="ECO:0000313" key="2">
    <source>
        <dbReference type="Proteomes" id="UP001152795"/>
    </source>
</evidence>
<dbReference type="PROSITE" id="PS50878">
    <property type="entry name" value="RT_POL"/>
    <property type="match status" value="1"/>
</dbReference>
<dbReference type="Proteomes" id="UP001152795">
    <property type="component" value="Unassembled WGS sequence"/>
</dbReference>
<evidence type="ECO:0000313" key="1">
    <source>
        <dbReference type="EMBL" id="CAB4035301.1"/>
    </source>
</evidence>
<reference evidence="1" key="1">
    <citation type="submission" date="2020-04" db="EMBL/GenBank/DDBJ databases">
        <authorList>
            <person name="Alioto T."/>
            <person name="Alioto T."/>
            <person name="Gomez Garrido J."/>
        </authorList>
    </citation>
    <scope>NUCLEOTIDE SEQUENCE</scope>
    <source>
        <strain evidence="1">A484AB</strain>
    </source>
</reference>
<gene>
    <name evidence="1" type="ORF">PACLA_8A059655</name>
</gene>
<protein>
    <submittedName>
        <fullName evidence="1">Uncharacterized protein</fullName>
    </submittedName>
</protein>
<name>A0A7D9LKN5_PARCT</name>
<accession>A0A7D9LKN5</accession>
<proteinExistence type="predicted"/>
<dbReference type="AlphaFoldDB" id="A0A7D9LKN5"/>
<feature type="non-terminal residue" evidence="1">
    <location>
        <position position="98"/>
    </location>
</feature>
<sequence length="98" mass="10949">MLYYVICKLKSVGLDDNSLNWFESYLSSRQQATSINSTLSSSLPVSVGVPQGSTLGPLLFIIYINNMPNIVKHCKILLYADDTLLYYSSKSASDIKKY</sequence>
<dbReference type="Pfam" id="PF00078">
    <property type="entry name" value="RVT_1"/>
    <property type="match status" value="1"/>
</dbReference>
<dbReference type="InterPro" id="IPR043502">
    <property type="entry name" value="DNA/RNA_pol_sf"/>
</dbReference>
<dbReference type="EMBL" id="CACRXK020020914">
    <property type="protein sequence ID" value="CAB4035301.1"/>
    <property type="molecule type" value="Genomic_DNA"/>
</dbReference>
<dbReference type="PANTHER" id="PTHR33332">
    <property type="entry name" value="REVERSE TRANSCRIPTASE DOMAIN-CONTAINING PROTEIN"/>
    <property type="match status" value="1"/>
</dbReference>
<dbReference type="SUPFAM" id="SSF56672">
    <property type="entry name" value="DNA/RNA polymerases"/>
    <property type="match status" value="1"/>
</dbReference>
<dbReference type="OrthoDB" id="6767044at2759"/>
<keyword evidence="2" id="KW-1185">Reference proteome</keyword>
<comment type="caution">
    <text evidence="1">The sequence shown here is derived from an EMBL/GenBank/DDBJ whole genome shotgun (WGS) entry which is preliminary data.</text>
</comment>
<dbReference type="InterPro" id="IPR000477">
    <property type="entry name" value="RT_dom"/>
</dbReference>
<organism evidence="1 2">
    <name type="scientific">Paramuricea clavata</name>
    <name type="common">Red gorgonian</name>
    <name type="synonym">Violescent sea-whip</name>
    <dbReference type="NCBI Taxonomy" id="317549"/>
    <lineage>
        <taxon>Eukaryota</taxon>
        <taxon>Metazoa</taxon>
        <taxon>Cnidaria</taxon>
        <taxon>Anthozoa</taxon>
        <taxon>Octocorallia</taxon>
        <taxon>Malacalcyonacea</taxon>
        <taxon>Plexauridae</taxon>
        <taxon>Paramuricea</taxon>
    </lineage>
</organism>